<dbReference type="SUPFAM" id="SSF47781">
    <property type="entry name" value="RuvA domain 2-like"/>
    <property type="match status" value="1"/>
</dbReference>
<dbReference type="Gene3D" id="1.10.150.320">
    <property type="entry name" value="Photosystem II 12 kDa extrinsic protein"/>
    <property type="match status" value="1"/>
</dbReference>
<dbReference type="Proteomes" id="UP000075420">
    <property type="component" value="Unassembled WGS sequence"/>
</dbReference>
<feature type="non-terminal residue" evidence="1">
    <location>
        <position position="71"/>
    </location>
</feature>
<gene>
    <name evidence="1" type="ORF">BE08_39560</name>
</gene>
<dbReference type="AlphaFoldDB" id="A0A150P686"/>
<accession>A0A150P686</accession>
<evidence type="ECO:0000313" key="2">
    <source>
        <dbReference type="Proteomes" id="UP000075420"/>
    </source>
</evidence>
<dbReference type="PANTHER" id="PTHR21180:SF32">
    <property type="entry name" value="ENDONUCLEASE_EXONUCLEASE_PHOSPHATASE FAMILY DOMAIN-CONTAINING PROTEIN 1"/>
    <property type="match status" value="1"/>
</dbReference>
<organism evidence="1 2">
    <name type="scientific">Sorangium cellulosum</name>
    <name type="common">Polyangium cellulosum</name>
    <dbReference type="NCBI Taxonomy" id="56"/>
    <lineage>
        <taxon>Bacteria</taxon>
        <taxon>Pseudomonadati</taxon>
        <taxon>Myxococcota</taxon>
        <taxon>Polyangia</taxon>
        <taxon>Polyangiales</taxon>
        <taxon>Polyangiaceae</taxon>
        <taxon>Sorangium</taxon>
    </lineage>
</organism>
<name>A0A150P686_SORCE</name>
<dbReference type="PANTHER" id="PTHR21180">
    <property type="entry name" value="ENDONUCLEASE/EXONUCLEASE/PHOSPHATASE FAMILY DOMAIN-CONTAINING PROTEIN 1"/>
    <property type="match status" value="1"/>
</dbReference>
<dbReference type="GO" id="GO:0015628">
    <property type="term" value="P:protein secretion by the type II secretion system"/>
    <property type="evidence" value="ECO:0007669"/>
    <property type="project" value="TreeGrafter"/>
</dbReference>
<dbReference type="EMBL" id="JELY01002946">
    <property type="protein sequence ID" value="KYF51187.1"/>
    <property type="molecule type" value="Genomic_DNA"/>
</dbReference>
<dbReference type="InterPro" id="IPR010994">
    <property type="entry name" value="RuvA_2-like"/>
</dbReference>
<sequence>MAKAPRDARIDLNNATAEELEGIEGIDGERARLIIEHRSTRGSFRSWEDVLSVPGIDAVLLGKLQEGSSLR</sequence>
<dbReference type="Pfam" id="PF12836">
    <property type="entry name" value="HHH_3"/>
    <property type="match status" value="1"/>
</dbReference>
<proteinExistence type="predicted"/>
<evidence type="ECO:0000313" key="1">
    <source>
        <dbReference type="EMBL" id="KYF51187.1"/>
    </source>
</evidence>
<protein>
    <recommendedName>
        <fullName evidence="3">Competence protein ComEA</fullName>
    </recommendedName>
</protein>
<comment type="caution">
    <text evidence="1">The sequence shown here is derived from an EMBL/GenBank/DDBJ whole genome shotgun (WGS) entry which is preliminary data.</text>
</comment>
<reference evidence="1 2" key="1">
    <citation type="submission" date="2014-02" db="EMBL/GenBank/DDBJ databases">
        <title>The small core and large imbalanced accessory genome model reveals a collaborative survival strategy of Sorangium cellulosum strains in nature.</title>
        <authorList>
            <person name="Han K."/>
            <person name="Peng R."/>
            <person name="Blom J."/>
            <person name="Li Y.-Z."/>
        </authorList>
    </citation>
    <scope>NUCLEOTIDE SEQUENCE [LARGE SCALE GENOMIC DNA]</scope>
    <source>
        <strain evidence="1 2">So0157-25</strain>
    </source>
</reference>
<evidence type="ECO:0008006" key="3">
    <source>
        <dbReference type="Google" id="ProtNLM"/>
    </source>
</evidence>
<dbReference type="GO" id="GO:0015627">
    <property type="term" value="C:type II protein secretion system complex"/>
    <property type="evidence" value="ECO:0007669"/>
    <property type="project" value="TreeGrafter"/>
</dbReference>
<dbReference type="InterPro" id="IPR051675">
    <property type="entry name" value="Endo/Exo/Phosphatase_dom_1"/>
</dbReference>